<evidence type="ECO:0000313" key="1">
    <source>
        <dbReference type="EMBL" id="AIM26423.1"/>
    </source>
</evidence>
<proteinExistence type="predicted"/>
<dbReference type="RefSeq" id="WP_011921404.1">
    <property type="nucleotide sequence ID" value="NZ_AP019770.1"/>
</dbReference>
<evidence type="ECO:0000313" key="7">
    <source>
        <dbReference type="Proteomes" id="UP000029084"/>
    </source>
</evidence>
<gene>
    <name evidence="1" type="ORF">HA72_0259</name>
    <name evidence="2" type="ORF">MsedA_0270</name>
    <name evidence="3" type="ORF">MsedB_0270</name>
    <name evidence="4" type="ORF">MsedC_0269</name>
    <name evidence="5" type="ORF">MsedD_0270</name>
    <name evidence="6" type="ORF">MsedE_0270</name>
</gene>
<dbReference type="Proteomes" id="UP000061362">
    <property type="component" value="Chromosome"/>
</dbReference>
<evidence type="ECO:0000313" key="8">
    <source>
        <dbReference type="Proteomes" id="UP000056255"/>
    </source>
</evidence>
<dbReference type="OMA" id="HELIFKY"/>
<dbReference type="EMBL" id="CP008822">
    <property type="protein sequence ID" value="AIM26423.1"/>
    <property type="molecule type" value="Genomic_DNA"/>
</dbReference>
<evidence type="ECO:0000313" key="2">
    <source>
        <dbReference type="EMBL" id="AKV73425.1"/>
    </source>
</evidence>
<dbReference type="EMBL" id="CP012176">
    <property type="protein sequence ID" value="AKV82401.1"/>
    <property type="molecule type" value="Genomic_DNA"/>
</dbReference>
<evidence type="ECO:0000313" key="10">
    <source>
        <dbReference type="Proteomes" id="UP000062398"/>
    </source>
</evidence>
<accession>A0A088E364</accession>
<dbReference type="Proteomes" id="UP000062398">
    <property type="component" value="Chromosome"/>
</dbReference>
<dbReference type="AlphaFoldDB" id="A0A088E364"/>
<dbReference type="EMBL" id="CP012174">
    <property type="protein sequence ID" value="AKV77914.1"/>
    <property type="molecule type" value="Genomic_DNA"/>
</dbReference>
<dbReference type="PATRIC" id="fig|43687.5.peg.264"/>
<evidence type="ECO:0000313" key="3">
    <source>
        <dbReference type="EMBL" id="AKV75668.1"/>
    </source>
</evidence>
<dbReference type="Proteomes" id="UP000029084">
    <property type="component" value="Chromosome"/>
</dbReference>
<reference evidence="6 8" key="3">
    <citation type="submission" date="2015-07" db="EMBL/GenBank/DDBJ databases">
        <title>Physiological, transcriptional responses and genome re-sequencing of acid resistant extremely thermoacidophilic Metallosphaera sedula SARC-M1.</title>
        <authorList>
            <person name="Ai C."/>
            <person name="McCarthy S."/>
            <person name="Eckrich V."/>
            <person name="Rudrappa D."/>
            <person name="Qiu G."/>
            <person name="Blum P."/>
        </authorList>
    </citation>
    <scope>NUCLEOTIDE SEQUENCE [LARGE SCALE GENOMIC DNA]</scope>
    <source>
        <strain evidence="6 8">SARC-M1</strain>
    </source>
</reference>
<evidence type="ECO:0000313" key="12">
    <source>
        <dbReference type="Proteomes" id="UP000068832"/>
    </source>
</evidence>
<evidence type="ECO:0000313" key="9">
    <source>
        <dbReference type="Proteomes" id="UP000061362"/>
    </source>
</evidence>
<dbReference type="Proteomes" id="UP000062475">
    <property type="component" value="Chromosome"/>
</dbReference>
<dbReference type="EMBL" id="CP012175">
    <property type="protein sequence ID" value="AKV80159.1"/>
    <property type="molecule type" value="Genomic_DNA"/>
</dbReference>
<organism evidence="1 7">
    <name type="scientific">Metallosphaera sedula</name>
    <dbReference type="NCBI Taxonomy" id="43687"/>
    <lineage>
        <taxon>Archaea</taxon>
        <taxon>Thermoproteota</taxon>
        <taxon>Thermoprotei</taxon>
        <taxon>Sulfolobales</taxon>
        <taxon>Sulfolobaceae</taxon>
        <taxon>Metallosphaera</taxon>
    </lineage>
</organism>
<evidence type="ECO:0000313" key="6">
    <source>
        <dbReference type="EMBL" id="AKV82401.1"/>
    </source>
</evidence>
<reference evidence="1 7" key="1">
    <citation type="journal article" date="2014" name="J. Bacteriol.">
        <title>Role of an Archaeal PitA Transporter in the Copper and Arsenic Resistance of Metallosphaera sedula, an Extreme Thermoacidophile.</title>
        <authorList>
            <person name="McCarthy S."/>
            <person name="Ai C."/>
            <person name="Wheaton G."/>
            <person name="Tevatia R."/>
            <person name="Eckrich V."/>
            <person name="Kelly R."/>
            <person name="Blum P."/>
        </authorList>
    </citation>
    <scope>NUCLEOTIDE SEQUENCE [LARGE SCALE GENOMIC DNA]</scope>
    <source>
        <strain evidence="1 7">CuR1</strain>
    </source>
</reference>
<sequence>MLRPLIAIDLNSNVGSRSIARFVSKILRVFGIADVIFIMDDESIVEFNDARVFSVSDPESVTSLTENLRKLSEKKDVLDLRSAITLKRELGRSLLIVVSDRKIKKAHELIFKYNGRKVQKLV</sequence>
<dbReference type="Proteomes" id="UP000068832">
    <property type="component" value="Chromosome"/>
</dbReference>
<dbReference type="Proteomes" id="UP000056255">
    <property type="component" value="Chromosome"/>
</dbReference>
<reference evidence="9 10" key="2">
    <citation type="journal article" date="2015" name="Genome Announc.">
        <title>Complete Genome Sequences of Evolved Arsenate-Resistant Metallosphaera sedula Strains.</title>
        <authorList>
            <person name="Ai C."/>
            <person name="McCarthy S."/>
            <person name="Schackwitz W."/>
            <person name="Martin J."/>
            <person name="Lipzen A."/>
            <person name="Blum P."/>
        </authorList>
    </citation>
    <scope>NUCLEOTIDE SEQUENCE [LARGE SCALE GENOMIC DNA]</scope>
    <source>
        <strain evidence="4 10">ARS120-1</strain>
        <strain evidence="5 9">ARS120-2</strain>
        <strain evidence="2 12">ARS50-1</strain>
        <strain evidence="3 11">ARS50-2</strain>
    </source>
</reference>
<evidence type="ECO:0000313" key="5">
    <source>
        <dbReference type="EMBL" id="AKV80159.1"/>
    </source>
</evidence>
<dbReference type="OrthoDB" id="43390at2157"/>
<dbReference type="GeneID" id="91754704"/>
<evidence type="ECO:0000313" key="4">
    <source>
        <dbReference type="EMBL" id="AKV77914.1"/>
    </source>
</evidence>
<name>A0A088E364_9CREN</name>
<dbReference type="EMBL" id="CP012173">
    <property type="protein sequence ID" value="AKV75668.1"/>
    <property type="molecule type" value="Genomic_DNA"/>
</dbReference>
<dbReference type="EMBL" id="CP012172">
    <property type="protein sequence ID" value="AKV73425.1"/>
    <property type="molecule type" value="Genomic_DNA"/>
</dbReference>
<protein>
    <submittedName>
        <fullName evidence="1">Uncharacterized protein</fullName>
    </submittedName>
</protein>
<evidence type="ECO:0000313" key="11">
    <source>
        <dbReference type="Proteomes" id="UP000062475"/>
    </source>
</evidence>